<keyword evidence="2" id="KW-1185">Reference proteome</keyword>
<dbReference type="Proteomes" id="UP000324870">
    <property type="component" value="Unassembled WGS sequence"/>
</dbReference>
<gene>
    <name evidence="1" type="ORF">F2A26_09710</name>
</gene>
<evidence type="ECO:0000313" key="1">
    <source>
        <dbReference type="EMBL" id="KAA3158808.1"/>
    </source>
</evidence>
<accession>A0ABQ6S2F8</accession>
<dbReference type="RefSeq" id="WP_130063241.1">
    <property type="nucleotide sequence ID" value="NZ_JAJCKI010000012.1"/>
</dbReference>
<proteinExistence type="predicted"/>
<evidence type="ECO:0000313" key="2">
    <source>
        <dbReference type="Proteomes" id="UP000324870"/>
    </source>
</evidence>
<sequence length="123" mass="14175">MDTSTLKEIEEMQLFLESDPPTEPQAMSIRLSELSVRMARSSYLLAMAKYEQDLALIKASRLKDLIPLAPSVQKEILKSACAEENKIVNWLDRINRTCVHQSDNLRTQLSFEKEQIRQMGYNT</sequence>
<name>A0ABQ6S2F8_9BACT</name>
<reference evidence="1 2" key="1">
    <citation type="journal article" date="2019" name="Nat. Med.">
        <title>A library of human gut bacterial isolates paired with longitudinal multiomics data enables mechanistic microbiome research.</title>
        <authorList>
            <person name="Poyet M."/>
            <person name="Groussin M."/>
            <person name="Gibbons S.M."/>
            <person name="Avila-Pacheco J."/>
            <person name="Jiang X."/>
            <person name="Kearney S.M."/>
            <person name="Perrotta A.R."/>
            <person name="Berdy B."/>
            <person name="Zhao S."/>
            <person name="Lieberman T.D."/>
            <person name="Swanson P.K."/>
            <person name="Smith M."/>
            <person name="Roesemann S."/>
            <person name="Alexander J.E."/>
            <person name="Rich S.A."/>
            <person name="Livny J."/>
            <person name="Vlamakis H."/>
            <person name="Clish C."/>
            <person name="Bullock K."/>
            <person name="Deik A."/>
            <person name="Scott J."/>
            <person name="Pierce K.A."/>
            <person name="Xavier R.J."/>
            <person name="Alm E.J."/>
        </authorList>
    </citation>
    <scope>NUCLEOTIDE SEQUENCE [LARGE SCALE GENOMIC DNA]</scope>
    <source>
        <strain evidence="1 2">BIOML-A1</strain>
    </source>
</reference>
<comment type="caution">
    <text evidence="1">The sequence shown here is derived from an EMBL/GenBank/DDBJ whole genome shotgun (WGS) entry which is preliminary data.</text>
</comment>
<organism evidence="1 2">
    <name type="scientific">Alistipes finegoldii</name>
    <dbReference type="NCBI Taxonomy" id="214856"/>
    <lineage>
        <taxon>Bacteria</taxon>
        <taxon>Pseudomonadati</taxon>
        <taxon>Bacteroidota</taxon>
        <taxon>Bacteroidia</taxon>
        <taxon>Bacteroidales</taxon>
        <taxon>Rikenellaceae</taxon>
        <taxon>Alistipes</taxon>
    </lineage>
</organism>
<dbReference type="EMBL" id="VVND01000015">
    <property type="protein sequence ID" value="KAA3158808.1"/>
    <property type="molecule type" value="Genomic_DNA"/>
</dbReference>
<protein>
    <submittedName>
        <fullName evidence="1">Uncharacterized protein</fullName>
    </submittedName>
</protein>